<organism evidence="5 8">
    <name type="scientific">Chryseobacterium culicis</name>
    <dbReference type="NCBI Taxonomy" id="680127"/>
    <lineage>
        <taxon>Bacteria</taxon>
        <taxon>Pseudomonadati</taxon>
        <taxon>Bacteroidota</taxon>
        <taxon>Flavobacteriia</taxon>
        <taxon>Flavobacteriales</taxon>
        <taxon>Weeksellaceae</taxon>
        <taxon>Chryseobacterium group</taxon>
        <taxon>Chryseobacterium</taxon>
    </lineage>
</organism>
<dbReference type="Proteomes" id="UP000238325">
    <property type="component" value="Unassembled WGS sequence"/>
</dbReference>
<accession>A0A2S9CPL7</accession>
<dbReference type="Pfam" id="PF00515">
    <property type="entry name" value="TPR_1"/>
    <property type="match status" value="1"/>
</dbReference>
<keyword evidence="7" id="KW-1185">Reference proteome</keyword>
<dbReference type="InterPro" id="IPR011990">
    <property type="entry name" value="TPR-like_helical_dom_sf"/>
</dbReference>
<dbReference type="AlphaFoldDB" id="A0A2S9CPL7"/>
<dbReference type="PANTHER" id="PTHR44858:SF1">
    <property type="entry name" value="UDP-N-ACETYLGLUCOSAMINE--PEPTIDE N-ACETYLGLUCOSAMINYLTRANSFERASE SPINDLY-RELATED"/>
    <property type="match status" value="1"/>
</dbReference>
<comment type="caution">
    <text evidence="5">The sequence shown here is derived from an EMBL/GenBank/DDBJ whole genome shotgun (WGS) entry which is preliminary data.</text>
</comment>
<dbReference type="Proteomes" id="UP000238534">
    <property type="component" value="Unassembled WGS sequence"/>
</dbReference>
<protein>
    <submittedName>
        <fullName evidence="5">Uncharacterized protein</fullName>
    </submittedName>
</protein>
<feature type="repeat" description="TPR" evidence="3">
    <location>
        <begin position="190"/>
        <end position="223"/>
    </location>
</feature>
<evidence type="ECO:0000256" key="2">
    <source>
        <dbReference type="ARBA" id="ARBA00022803"/>
    </source>
</evidence>
<evidence type="ECO:0000256" key="1">
    <source>
        <dbReference type="ARBA" id="ARBA00022737"/>
    </source>
</evidence>
<evidence type="ECO:0000313" key="7">
    <source>
        <dbReference type="Proteomes" id="UP000238325"/>
    </source>
</evidence>
<dbReference type="Gene3D" id="1.25.40.10">
    <property type="entry name" value="Tetratricopeptide repeat domain"/>
    <property type="match status" value="2"/>
</dbReference>
<sequence>MKKTLLAVTSLCFFISSYAQDKKLAEECFNKADYKCAEEQYLKLAEKEQIQKFQSEYYDYLGTAQRRLGKTTQAFKSYESALKANPMSVSVYANLSSLYSQKGNKIKALEYIEKGLQVNAETPDLYLTRSKIYDSQGKKDLAIKDLNQILTFAPDNLFAKTGLANLKKNNGDLDGALKDYNKLLAEKPESLLYNGRADVYFKMKKYKEALADANKAISIDPKFAQSYVSKAMILMDTSKLKEACENFDKAVTLGYEKAVLTDVYAKCIKK</sequence>
<evidence type="ECO:0000313" key="5">
    <source>
        <dbReference type="EMBL" id="PRB82429.1"/>
    </source>
</evidence>
<dbReference type="PROSITE" id="PS50005">
    <property type="entry name" value="TPR"/>
    <property type="match status" value="4"/>
</dbReference>
<evidence type="ECO:0000313" key="6">
    <source>
        <dbReference type="EMBL" id="PRB88804.1"/>
    </source>
</evidence>
<feature type="repeat" description="TPR" evidence="3">
    <location>
        <begin position="55"/>
        <end position="88"/>
    </location>
</feature>
<dbReference type="OrthoDB" id="712930at2"/>
<proteinExistence type="predicted"/>
<dbReference type="EMBL" id="PCPP01000003">
    <property type="protein sequence ID" value="PRB82429.1"/>
    <property type="molecule type" value="Genomic_DNA"/>
</dbReference>
<dbReference type="Pfam" id="PF13174">
    <property type="entry name" value="TPR_6"/>
    <property type="match status" value="1"/>
</dbReference>
<dbReference type="EMBL" id="PCPH01000004">
    <property type="protein sequence ID" value="PRB88804.1"/>
    <property type="molecule type" value="Genomic_DNA"/>
</dbReference>
<evidence type="ECO:0000256" key="3">
    <source>
        <dbReference type="PROSITE-ProRule" id="PRU00339"/>
    </source>
</evidence>
<dbReference type="PANTHER" id="PTHR44858">
    <property type="entry name" value="TETRATRICOPEPTIDE REPEAT PROTEIN 6"/>
    <property type="match status" value="1"/>
</dbReference>
<feature type="repeat" description="TPR" evidence="3">
    <location>
        <begin position="123"/>
        <end position="156"/>
    </location>
</feature>
<keyword evidence="1" id="KW-0677">Repeat</keyword>
<feature type="chain" id="PRO_5015753277" evidence="4">
    <location>
        <begin position="20"/>
        <end position="270"/>
    </location>
</feature>
<gene>
    <name evidence="5" type="ORF">CQ022_17190</name>
    <name evidence="6" type="ORF">CQ033_16085</name>
</gene>
<evidence type="ECO:0000313" key="8">
    <source>
        <dbReference type="Proteomes" id="UP000238534"/>
    </source>
</evidence>
<dbReference type="RefSeq" id="WP_105683550.1">
    <property type="nucleotide sequence ID" value="NZ_JBBGZD010000003.1"/>
</dbReference>
<dbReference type="SMART" id="SM00028">
    <property type="entry name" value="TPR"/>
    <property type="match status" value="6"/>
</dbReference>
<keyword evidence="2 3" id="KW-0802">TPR repeat</keyword>
<feature type="signal peptide" evidence="4">
    <location>
        <begin position="1"/>
        <end position="19"/>
    </location>
</feature>
<dbReference type="InterPro" id="IPR019734">
    <property type="entry name" value="TPR_rpt"/>
</dbReference>
<evidence type="ECO:0000256" key="4">
    <source>
        <dbReference type="SAM" id="SignalP"/>
    </source>
</evidence>
<keyword evidence="4" id="KW-0732">Signal</keyword>
<reference evidence="7 8" key="1">
    <citation type="submission" date="2017-09" db="EMBL/GenBank/DDBJ databases">
        <title>Genomic, metabolic, and phenotypic characteristics of bacterial isolates from the natural microbiome of the model nematode Caenorhabditis elegans.</title>
        <authorList>
            <person name="Zimmermann J."/>
            <person name="Obeng N."/>
            <person name="Yang W."/>
            <person name="Obeng O."/>
            <person name="Kissoyan K."/>
            <person name="Pees B."/>
            <person name="Dirksen P."/>
            <person name="Hoppner M."/>
            <person name="Franke A."/>
            <person name="Rosenstiel P."/>
            <person name="Leippe M."/>
            <person name="Dierking K."/>
            <person name="Kaleta C."/>
            <person name="Schulenburg H."/>
        </authorList>
    </citation>
    <scope>NUCLEOTIDE SEQUENCE [LARGE SCALE GENOMIC DNA]</scope>
    <source>
        <strain evidence="5 8">MYb25</strain>
        <strain evidence="6 7">MYb44</strain>
    </source>
</reference>
<name>A0A2S9CPL7_CHRCI</name>
<feature type="repeat" description="TPR" evidence="3">
    <location>
        <begin position="89"/>
        <end position="122"/>
    </location>
</feature>
<dbReference type="SUPFAM" id="SSF48452">
    <property type="entry name" value="TPR-like"/>
    <property type="match status" value="1"/>
</dbReference>
<dbReference type="Pfam" id="PF13181">
    <property type="entry name" value="TPR_8"/>
    <property type="match status" value="3"/>
</dbReference>
<dbReference type="InterPro" id="IPR050498">
    <property type="entry name" value="Ycf3"/>
</dbReference>